<dbReference type="Pfam" id="PF07508">
    <property type="entry name" value="Recombinase"/>
    <property type="match status" value="1"/>
</dbReference>
<name>A0ABU4YPI6_9HYPH</name>
<gene>
    <name evidence="3" type="ORF">RFM52_22745</name>
</gene>
<evidence type="ECO:0000259" key="2">
    <source>
        <dbReference type="PROSITE" id="PS51737"/>
    </source>
</evidence>
<dbReference type="InterPro" id="IPR006119">
    <property type="entry name" value="Resolv_N"/>
</dbReference>
<dbReference type="Gene3D" id="3.90.1750.20">
    <property type="entry name" value="Putative Large Serine Recombinase, Chain B, Domain 2"/>
    <property type="match status" value="1"/>
</dbReference>
<dbReference type="Proteomes" id="UP001280156">
    <property type="component" value="Unassembled WGS sequence"/>
</dbReference>
<comment type="caution">
    <text evidence="3">The sequence shown here is derived from an EMBL/GenBank/DDBJ whole genome shotgun (WGS) entry which is preliminary data.</text>
</comment>
<dbReference type="PROSITE" id="PS51736">
    <property type="entry name" value="RECOMBINASES_3"/>
    <property type="match status" value="1"/>
</dbReference>
<sequence>MDKVATARDPPAGRRRVRAAQYLRMSTEHQTYSIENQRDAIRDYADIMGYEIVASYEDAGRSGLNLGGRPGLQQLLADVESGNADFETVVVYDVSRWGRFQNIDESAAYEYRCQMAGVRIEFCAEQFANDGSIGSDVLKAIKRSMAAEHSRMLSQKVFVGQARLIRMGFRQGGKAGFGLRRLLVDQHGHPKGILSSYEYKNLQSDRIVLIHGPPDEVATVRWIFKHFVRTRKTQLEVARTLNKRGALTDLGRPWTRESVHSLLTNENYIGNSVWNRGSTKLKGHRFHNPPDQWLRVENVLEPIVDRKLFKRAQTLLKTIHRHMSNQEMLDALKALLARRGALSTFIIDGDPDCPPAQRYWWRFGSLGKAYELIGYQAPKNYRHISVNRRLDTVKLQVIQDFLAEVEKRGAVAAYEAETGLVWINEEITVAIAIARCRVSHFGYPRWFSKADRQPLSDIFVLIRMSPGDLAIRDYLIAPVGEIAGKPDLHAHNGARLDSYVFPTLTPLVVLAERAAVEMAI</sequence>
<dbReference type="PROSITE" id="PS51737">
    <property type="entry name" value="RECOMBINASE_DNA_BIND"/>
    <property type="match status" value="1"/>
</dbReference>
<dbReference type="InterPro" id="IPR038109">
    <property type="entry name" value="DNA_bind_recomb_sf"/>
</dbReference>
<reference evidence="3 4" key="1">
    <citation type="submission" date="2023-08" db="EMBL/GenBank/DDBJ databases">
        <title>Implementing the SeqCode for naming new Mesorhizobium species isolated from Vachellia karroo root nodules.</title>
        <authorList>
            <person name="Van Lill M."/>
        </authorList>
    </citation>
    <scope>NUCLEOTIDE SEQUENCE [LARGE SCALE GENOMIC DNA]</scope>
    <source>
        <strain evidence="3 4">VK2B</strain>
    </source>
</reference>
<accession>A0ABU4YPI6</accession>
<dbReference type="InterPro" id="IPR036162">
    <property type="entry name" value="Resolvase-like_N_sf"/>
</dbReference>
<evidence type="ECO:0000313" key="3">
    <source>
        <dbReference type="EMBL" id="MDX8488000.1"/>
    </source>
</evidence>
<dbReference type="InterPro" id="IPR050639">
    <property type="entry name" value="SSR_resolvase"/>
</dbReference>
<dbReference type="SUPFAM" id="SSF53041">
    <property type="entry name" value="Resolvase-like"/>
    <property type="match status" value="1"/>
</dbReference>
<protein>
    <submittedName>
        <fullName evidence="3">Recombinase family protein</fullName>
    </submittedName>
</protein>
<keyword evidence="4" id="KW-1185">Reference proteome</keyword>
<dbReference type="RefSeq" id="WP_320293580.1">
    <property type="nucleotide sequence ID" value="NZ_JAVIIU010000001.1"/>
</dbReference>
<organism evidence="3 4">
    <name type="scientific">Mesorhizobium humile</name>
    <dbReference type="NCBI Taxonomy" id="3072313"/>
    <lineage>
        <taxon>Bacteria</taxon>
        <taxon>Pseudomonadati</taxon>
        <taxon>Pseudomonadota</taxon>
        <taxon>Alphaproteobacteria</taxon>
        <taxon>Hyphomicrobiales</taxon>
        <taxon>Phyllobacteriaceae</taxon>
        <taxon>Mesorhizobium</taxon>
    </lineage>
</organism>
<dbReference type="EMBL" id="JAVIIV010000016">
    <property type="protein sequence ID" value="MDX8488000.1"/>
    <property type="molecule type" value="Genomic_DNA"/>
</dbReference>
<dbReference type="CDD" id="cd00338">
    <property type="entry name" value="Ser_Recombinase"/>
    <property type="match status" value="1"/>
</dbReference>
<feature type="domain" description="Recombinase" evidence="2">
    <location>
        <begin position="196"/>
        <end position="322"/>
    </location>
</feature>
<evidence type="ECO:0000259" key="1">
    <source>
        <dbReference type="PROSITE" id="PS51736"/>
    </source>
</evidence>
<dbReference type="PANTHER" id="PTHR30461:SF23">
    <property type="entry name" value="DNA RECOMBINASE-RELATED"/>
    <property type="match status" value="1"/>
</dbReference>
<dbReference type="InterPro" id="IPR011109">
    <property type="entry name" value="DNA_bind_recombinase_dom"/>
</dbReference>
<evidence type="ECO:0000313" key="4">
    <source>
        <dbReference type="Proteomes" id="UP001280156"/>
    </source>
</evidence>
<proteinExistence type="predicted"/>
<dbReference type="Gene3D" id="3.40.50.1390">
    <property type="entry name" value="Resolvase, N-terminal catalytic domain"/>
    <property type="match status" value="1"/>
</dbReference>
<dbReference type="Pfam" id="PF00239">
    <property type="entry name" value="Resolvase"/>
    <property type="match status" value="1"/>
</dbReference>
<dbReference type="PANTHER" id="PTHR30461">
    <property type="entry name" value="DNA-INVERTASE FROM LAMBDOID PROPHAGE"/>
    <property type="match status" value="1"/>
</dbReference>
<dbReference type="SMART" id="SM00857">
    <property type="entry name" value="Resolvase"/>
    <property type="match status" value="1"/>
</dbReference>
<feature type="domain" description="Resolvase/invertase-type recombinase catalytic" evidence="1">
    <location>
        <begin position="18"/>
        <end position="168"/>
    </location>
</feature>